<dbReference type="InterPro" id="IPR015424">
    <property type="entry name" value="PyrdxlP-dep_Trfase"/>
</dbReference>
<dbReference type="GO" id="GO:0005737">
    <property type="term" value="C:cytoplasm"/>
    <property type="evidence" value="ECO:0007669"/>
    <property type="project" value="TreeGrafter"/>
</dbReference>
<comment type="cofactor">
    <cofactor evidence="1">
        <name>pyridoxal 5'-phosphate</name>
        <dbReference type="ChEBI" id="CHEBI:597326"/>
    </cofactor>
</comment>
<evidence type="ECO:0000256" key="4">
    <source>
        <dbReference type="SAM" id="MobiDB-lite"/>
    </source>
</evidence>
<dbReference type="GO" id="GO:0019544">
    <property type="term" value="P:L-arginine catabolic process to L-glutamate"/>
    <property type="evidence" value="ECO:0007669"/>
    <property type="project" value="TreeGrafter"/>
</dbReference>
<organism evidence="5 6">
    <name type="scientific">Mycena citricolor</name>
    <dbReference type="NCBI Taxonomy" id="2018698"/>
    <lineage>
        <taxon>Eukaryota</taxon>
        <taxon>Fungi</taxon>
        <taxon>Dikarya</taxon>
        <taxon>Basidiomycota</taxon>
        <taxon>Agaricomycotina</taxon>
        <taxon>Agaricomycetes</taxon>
        <taxon>Agaricomycetidae</taxon>
        <taxon>Agaricales</taxon>
        <taxon>Marasmiineae</taxon>
        <taxon>Mycenaceae</taxon>
        <taxon>Mycena</taxon>
    </lineage>
</organism>
<evidence type="ECO:0008006" key="7">
    <source>
        <dbReference type="Google" id="ProtNLM"/>
    </source>
</evidence>
<keyword evidence="6" id="KW-1185">Reference proteome</keyword>
<feature type="region of interest" description="Disordered" evidence="4">
    <location>
        <begin position="437"/>
        <end position="469"/>
    </location>
</feature>
<evidence type="ECO:0000256" key="2">
    <source>
        <dbReference type="ARBA" id="ARBA00008954"/>
    </source>
</evidence>
<protein>
    <recommendedName>
        <fullName evidence="7">Ornithine aminotransferase</fullName>
    </recommendedName>
</protein>
<comment type="caution">
    <text evidence="5">The sequence shown here is derived from an EMBL/GenBank/DDBJ whole genome shotgun (WGS) entry which is preliminary data.</text>
</comment>
<evidence type="ECO:0000256" key="1">
    <source>
        <dbReference type="ARBA" id="ARBA00001933"/>
    </source>
</evidence>
<gene>
    <name evidence="5" type="ORF">MYCIT1_LOCUS6632</name>
</gene>
<feature type="compositionally biased region" description="Basic and acidic residues" evidence="4">
    <location>
        <begin position="442"/>
        <end position="469"/>
    </location>
</feature>
<dbReference type="GO" id="GO:0030170">
    <property type="term" value="F:pyridoxal phosphate binding"/>
    <property type="evidence" value="ECO:0007669"/>
    <property type="project" value="InterPro"/>
</dbReference>
<proteinExistence type="inferred from homology"/>
<dbReference type="InterPro" id="IPR015421">
    <property type="entry name" value="PyrdxlP-dep_Trfase_major"/>
</dbReference>
<evidence type="ECO:0000313" key="6">
    <source>
        <dbReference type="Proteomes" id="UP001295794"/>
    </source>
</evidence>
<dbReference type="InterPro" id="IPR005814">
    <property type="entry name" value="Aminotrans_3"/>
</dbReference>
<dbReference type="InterPro" id="IPR050103">
    <property type="entry name" value="Class-III_PLP-dep_AT"/>
</dbReference>
<dbReference type="Pfam" id="PF00202">
    <property type="entry name" value="Aminotran_3"/>
    <property type="match status" value="2"/>
</dbReference>
<dbReference type="Proteomes" id="UP001295794">
    <property type="component" value="Unassembled WGS sequence"/>
</dbReference>
<dbReference type="EMBL" id="CAVNYO010000092">
    <property type="protein sequence ID" value="CAK5265557.1"/>
    <property type="molecule type" value="Genomic_DNA"/>
</dbReference>
<evidence type="ECO:0000313" key="5">
    <source>
        <dbReference type="EMBL" id="CAK5265557.1"/>
    </source>
</evidence>
<dbReference type="SUPFAM" id="SSF53383">
    <property type="entry name" value="PLP-dependent transferases"/>
    <property type="match status" value="1"/>
</dbReference>
<name>A0AAD2JWE9_9AGAR</name>
<dbReference type="Gene3D" id="3.40.640.10">
    <property type="entry name" value="Type I PLP-dependent aspartate aminotransferase-like (Major domain)"/>
    <property type="match status" value="2"/>
</dbReference>
<dbReference type="GO" id="GO:0010121">
    <property type="term" value="P:L-arginine catabolic process to proline via ornithine"/>
    <property type="evidence" value="ECO:0007669"/>
    <property type="project" value="TreeGrafter"/>
</dbReference>
<keyword evidence="3" id="KW-0663">Pyridoxal phosphate</keyword>
<comment type="similarity">
    <text evidence="2 3">Belongs to the class-III pyridoxal-phosphate-dependent aminotransferase family.</text>
</comment>
<reference evidence="5" key="1">
    <citation type="submission" date="2023-11" db="EMBL/GenBank/DDBJ databases">
        <authorList>
            <person name="De Vega J J."/>
            <person name="De Vega J J."/>
        </authorList>
    </citation>
    <scope>NUCLEOTIDE SEQUENCE</scope>
</reference>
<sequence>MVLPMNTGAEAVETAIKLARKWAYLKKGVPEGKAVVLSVKGNFHGRTVGVISMSTDPESRAGFGPTFTDGEELRTIRYNHFADLEPGIVVPDARYLNKVQVLCRKHNVLFICDEIQTGLCRTGKMLACNYEDLLDEAIAWSLDAHVMGGYEFLMQNSALKAHPLTSISVQKDGGDLLLKDAKPQLLLEGWNEGGGNEVVEDATGVPARMGYAALTKRNFQPIESSKAATGVVRTTVVSPDDAPAPTTYLGYSGTKPANVIPPDHPHRTLIVCFDGERAPHGPTAASRWYITSVFRASTGKFETLAIMPQNGGRHIRFTPDHDAALRQVRSGSIWRLCARMRGGHHRSASAGSVKADALGETFYSAIRGLNSPLVQTVRGRGLLNAVVMDEQKGNGISFDADGLRDIGLDPNSLYPIVQPFPASLPLNDAKIQPIPRSVSHAHAHECEHEHEQAARDGEPAAAKSEEKLDRKDALAPTYDQLLLKWFWWPLELLLLRRHYQRNNNAAWATSFGIHDLEPTGRTYTSPPPPRSTQAFMPARVLLAYM</sequence>
<dbReference type="GO" id="GO:0004587">
    <property type="term" value="F:ornithine aminotransferase activity"/>
    <property type="evidence" value="ECO:0007669"/>
    <property type="project" value="TreeGrafter"/>
</dbReference>
<dbReference type="PANTHER" id="PTHR11986">
    <property type="entry name" value="AMINOTRANSFERASE CLASS III"/>
    <property type="match status" value="1"/>
</dbReference>
<accession>A0AAD2JWE9</accession>
<dbReference type="AlphaFoldDB" id="A0AAD2JWE9"/>
<evidence type="ECO:0000256" key="3">
    <source>
        <dbReference type="RuleBase" id="RU003560"/>
    </source>
</evidence>
<dbReference type="PANTHER" id="PTHR11986:SF18">
    <property type="entry name" value="ORNITHINE AMINOTRANSFERASE, MITOCHONDRIAL"/>
    <property type="match status" value="1"/>
</dbReference>
<dbReference type="GO" id="GO:0042802">
    <property type="term" value="F:identical protein binding"/>
    <property type="evidence" value="ECO:0007669"/>
    <property type="project" value="TreeGrafter"/>
</dbReference>